<dbReference type="InterPro" id="IPR044751">
    <property type="entry name" value="Ion_transp-like_CBS"/>
</dbReference>
<dbReference type="PROSITE" id="PS51371">
    <property type="entry name" value="CBS"/>
    <property type="match status" value="1"/>
</dbReference>
<dbReference type="PROSITE" id="PS51846">
    <property type="entry name" value="CNNM"/>
    <property type="match status" value="1"/>
</dbReference>
<dbReference type="EMBL" id="CP000089">
    <property type="protein sequence ID" value="AAZ47945.1"/>
    <property type="molecule type" value="Genomic_DNA"/>
</dbReference>
<dbReference type="AlphaFoldDB" id="Q47B36"/>
<evidence type="ECO:0000259" key="11">
    <source>
        <dbReference type="PROSITE" id="PS51371"/>
    </source>
</evidence>
<dbReference type="SUPFAM" id="SSF54631">
    <property type="entry name" value="CBS-domain pair"/>
    <property type="match status" value="1"/>
</dbReference>
<dbReference type="STRING" id="159087.Daro_3215"/>
<dbReference type="SUPFAM" id="SSF56176">
    <property type="entry name" value="FAD-binding/transporter-associated domain-like"/>
    <property type="match status" value="1"/>
</dbReference>
<dbReference type="KEGG" id="dar:Daro_3215"/>
<dbReference type="HOGENOM" id="CLU_015237_4_0_4"/>
<accession>Q47B36</accession>
<evidence type="ECO:0000256" key="7">
    <source>
        <dbReference type="ARBA" id="ARBA00023136"/>
    </source>
</evidence>
<evidence type="ECO:0000256" key="5">
    <source>
        <dbReference type="ARBA" id="ARBA00022989"/>
    </source>
</evidence>
<keyword evidence="2" id="KW-1003">Cell membrane</keyword>
<evidence type="ECO:0000313" key="13">
    <source>
        <dbReference type="EMBL" id="AAZ47945.1"/>
    </source>
</evidence>
<dbReference type="InterPro" id="IPR016169">
    <property type="entry name" value="FAD-bd_PCMH_sub2"/>
</dbReference>
<dbReference type="Pfam" id="PF01595">
    <property type="entry name" value="CNNM"/>
    <property type="match status" value="1"/>
</dbReference>
<feature type="domain" description="CNNM transmembrane" evidence="12">
    <location>
        <begin position="1"/>
        <end position="196"/>
    </location>
</feature>
<name>Q47B36_DECAR</name>
<keyword evidence="3 9" id="KW-0812">Transmembrane</keyword>
<keyword evidence="5 9" id="KW-1133">Transmembrane helix</keyword>
<dbReference type="Gene3D" id="3.30.465.10">
    <property type="match status" value="1"/>
</dbReference>
<evidence type="ECO:0000256" key="3">
    <source>
        <dbReference type="ARBA" id="ARBA00022692"/>
    </source>
</evidence>
<dbReference type="SMART" id="SM01091">
    <property type="entry name" value="CorC_HlyC"/>
    <property type="match status" value="1"/>
</dbReference>
<dbReference type="InterPro" id="IPR005170">
    <property type="entry name" value="Transptr-assoc_dom"/>
</dbReference>
<evidence type="ECO:0000256" key="1">
    <source>
        <dbReference type="ARBA" id="ARBA00004651"/>
    </source>
</evidence>
<dbReference type="FunFam" id="3.30.465.10:FF:000023">
    <property type="entry name" value="Magnesium and cobalt transporter"/>
    <property type="match status" value="1"/>
</dbReference>
<dbReference type="eggNOG" id="COG1253">
    <property type="taxonomic scope" value="Bacteria"/>
</dbReference>
<gene>
    <name evidence="13" type="ordered locus">Daro_3215</name>
</gene>
<evidence type="ECO:0000256" key="6">
    <source>
        <dbReference type="ARBA" id="ARBA00023122"/>
    </source>
</evidence>
<evidence type="ECO:0000256" key="9">
    <source>
        <dbReference type="PROSITE-ProRule" id="PRU01193"/>
    </source>
</evidence>
<comment type="subcellular location">
    <subcellularLocation>
        <location evidence="1">Cell membrane</location>
        <topology evidence="1">Multi-pass membrane protein</topology>
    </subcellularLocation>
</comment>
<dbReference type="InterPro" id="IPR002550">
    <property type="entry name" value="CNNM"/>
</dbReference>
<organism evidence="13">
    <name type="scientific">Dechloromonas aromatica (strain RCB)</name>
    <dbReference type="NCBI Taxonomy" id="159087"/>
    <lineage>
        <taxon>Bacteria</taxon>
        <taxon>Pseudomonadati</taxon>
        <taxon>Pseudomonadota</taxon>
        <taxon>Betaproteobacteria</taxon>
        <taxon>Rhodocyclales</taxon>
        <taxon>Azonexaceae</taxon>
        <taxon>Dechloromonas</taxon>
    </lineage>
</organism>
<evidence type="ECO:0000256" key="8">
    <source>
        <dbReference type="PROSITE-ProRule" id="PRU00703"/>
    </source>
</evidence>
<protein>
    <recommendedName>
        <fullName evidence="14">HlyC/CorC family transporter</fullName>
    </recommendedName>
</protein>
<evidence type="ECO:0000256" key="10">
    <source>
        <dbReference type="SAM" id="Phobius"/>
    </source>
</evidence>
<evidence type="ECO:0008006" key="14">
    <source>
        <dbReference type="Google" id="ProtNLM"/>
    </source>
</evidence>
<dbReference type="Gene3D" id="3.10.580.10">
    <property type="entry name" value="CBS-domain"/>
    <property type="match status" value="1"/>
</dbReference>
<keyword evidence="7 9" id="KW-0472">Membrane</keyword>
<dbReference type="InterPro" id="IPR036318">
    <property type="entry name" value="FAD-bd_PCMH-like_sf"/>
</dbReference>
<sequence length="431" mass="46129">MEIWILVALILGCGVLAMAEMAVGASRISHLAMRAEQGSAAASAVLGFRQHASRLLATTQLGITALAMLSGVYGEALWVPRLQAWLSGLLPLADGPAYGIALGIVVTVITFFSIVFGEVIPKRLALSHPEALAEALAGLISVLLRLAHPLVLVVSRTADWILALFPSKGSAEATAADEIRFLIEAGRKDGNLDQTESEILGNVFRLDNRRVAGIMTPAAAIACLDLSISREENLKTLQERAVSRFLVCKGGIANALGFVESRELLQVLLNGKDLDFGKLSPNPPHYVPGTLSLIGLLEFFKANQTQTALVANEFGATEGLVTLSDLMGTVVGDVLSGAVESPLAIQRGDGSWLLDGLLAIDEMKELLGIKELPEEDLGNFHTVGGFVIVHLGRIPKKTEAFDWGDWHFEIMDMEKNRVDEVLATRVTALPS</sequence>
<dbReference type="GO" id="GO:0005886">
    <property type="term" value="C:plasma membrane"/>
    <property type="evidence" value="ECO:0007669"/>
    <property type="project" value="UniProtKB-SubCell"/>
</dbReference>
<dbReference type="PANTHER" id="PTHR43099:SF5">
    <property type="entry name" value="HLYC_CORC FAMILY TRANSPORTER"/>
    <property type="match status" value="1"/>
</dbReference>
<evidence type="ECO:0000256" key="2">
    <source>
        <dbReference type="ARBA" id="ARBA00022475"/>
    </source>
</evidence>
<keyword evidence="4" id="KW-0677">Repeat</keyword>
<feature type="transmembrane region" description="Helical" evidence="10">
    <location>
        <begin position="132"/>
        <end position="154"/>
    </location>
</feature>
<evidence type="ECO:0000259" key="12">
    <source>
        <dbReference type="PROSITE" id="PS51846"/>
    </source>
</evidence>
<evidence type="ECO:0000256" key="4">
    <source>
        <dbReference type="ARBA" id="ARBA00022737"/>
    </source>
</evidence>
<dbReference type="Pfam" id="PF03471">
    <property type="entry name" value="CorC_HlyC"/>
    <property type="match status" value="1"/>
</dbReference>
<keyword evidence="6 8" id="KW-0129">CBS domain</keyword>
<dbReference type="InterPro" id="IPR051676">
    <property type="entry name" value="UPF0053_domain"/>
</dbReference>
<dbReference type="InterPro" id="IPR000644">
    <property type="entry name" value="CBS_dom"/>
</dbReference>
<dbReference type="GO" id="GO:0050660">
    <property type="term" value="F:flavin adenine dinucleotide binding"/>
    <property type="evidence" value="ECO:0007669"/>
    <property type="project" value="InterPro"/>
</dbReference>
<dbReference type="CDD" id="cd04590">
    <property type="entry name" value="CBS_pair_CorC_HlyC_assoc"/>
    <property type="match status" value="1"/>
</dbReference>
<dbReference type="OrthoDB" id="9797674at2"/>
<feature type="domain" description="CBS" evidence="11">
    <location>
        <begin position="215"/>
        <end position="274"/>
    </location>
</feature>
<dbReference type="PANTHER" id="PTHR43099">
    <property type="entry name" value="UPF0053 PROTEIN YRKA"/>
    <property type="match status" value="1"/>
</dbReference>
<feature type="transmembrane region" description="Helical" evidence="10">
    <location>
        <begin position="97"/>
        <end position="120"/>
    </location>
</feature>
<reference evidence="13" key="1">
    <citation type="submission" date="2005-08" db="EMBL/GenBank/DDBJ databases">
        <title>Complete sequence of Dechloromonas aromatica RCB.</title>
        <authorList>
            <person name="Salinero K.K."/>
            <person name="Copeland A."/>
            <person name="Lucas S."/>
            <person name="Lapidus A."/>
            <person name="Barry K."/>
            <person name="Detter J.C."/>
            <person name="Glavina T."/>
            <person name="Hammon N."/>
            <person name="Israni S."/>
            <person name="Pitluck S."/>
            <person name="Di Bartolo G."/>
            <person name="Trong S."/>
            <person name="Schmutz J."/>
            <person name="Larimer F."/>
            <person name="Land M."/>
            <person name="Ivanova N."/>
            <person name="Richardson P."/>
        </authorList>
    </citation>
    <scope>NUCLEOTIDE SEQUENCE</scope>
    <source>
        <strain evidence="13">RCB</strain>
    </source>
</reference>
<dbReference type="InterPro" id="IPR046342">
    <property type="entry name" value="CBS_dom_sf"/>
</dbReference>
<proteinExistence type="predicted"/>